<evidence type="ECO:0000259" key="1">
    <source>
        <dbReference type="Pfam" id="PF13472"/>
    </source>
</evidence>
<evidence type="ECO:0000313" key="2">
    <source>
        <dbReference type="EMBL" id="MBD2700011.1"/>
    </source>
</evidence>
<organism evidence="2 3">
    <name type="scientific">Spirosoma profusum</name>
    <dbReference type="NCBI Taxonomy" id="2771354"/>
    <lineage>
        <taxon>Bacteria</taxon>
        <taxon>Pseudomonadati</taxon>
        <taxon>Bacteroidota</taxon>
        <taxon>Cytophagia</taxon>
        <taxon>Cytophagales</taxon>
        <taxon>Cytophagaceae</taxon>
        <taxon>Spirosoma</taxon>
    </lineage>
</organism>
<comment type="caution">
    <text evidence="2">The sequence shown here is derived from an EMBL/GenBank/DDBJ whole genome shotgun (WGS) entry which is preliminary data.</text>
</comment>
<sequence>MQSVVVNELFYILRLHRLSVRYALIGLLTVGLQSFISAQTIPPGCAPGCVLITIKRLPKGTIPPPQPQGLPTPSFSPQNGVVPYGNKVNVTAASLPTGAIVEYSTNNGQSWITGNQTTSILNSTDILARTRLNQQVSPTIRGNFKPSFQRMMVIGNSIMAHGPAPEVGWNLFNGMAASAPEKDFVHLLEAHLKTLNPEAKTELQTGGDFERSFGTDGYTINQFNKPVQEFQPDLIIVRIGENIDDGQVNGSRDLEANFSQLLDRLASLNPSQPVKIICTTTVWDRPNTDAIIRKVTNAKGYPLVDLRSMVGQSQYFASEYKDPNVAAHPNDAGMKRIADLIIEKLQ</sequence>
<dbReference type="CDD" id="cd00229">
    <property type="entry name" value="SGNH_hydrolase"/>
    <property type="match status" value="1"/>
</dbReference>
<evidence type="ECO:0000313" key="3">
    <source>
        <dbReference type="Proteomes" id="UP000598820"/>
    </source>
</evidence>
<dbReference type="Pfam" id="PF13472">
    <property type="entry name" value="Lipase_GDSL_2"/>
    <property type="match status" value="1"/>
</dbReference>
<dbReference type="EMBL" id="JACWZY010000003">
    <property type="protein sequence ID" value="MBD2700011.1"/>
    <property type="molecule type" value="Genomic_DNA"/>
</dbReference>
<dbReference type="InterPro" id="IPR036514">
    <property type="entry name" value="SGNH_hydro_sf"/>
</dbReference>
<protein>
    <submittedName>
        <fullName evidence="2">SGNH/GDSL hydrolase family protein</fullName>
    </submittedName>
</protein>
<proteinExistence type="predicted"/>
<dbReference type="GO" id="GO:0016788">
    <property type="term" value="F:hydrolase activity, acting on ester bonds"/>
    <property type="evidence" value="ECO:0007669"/>
    <property type="project" value="UniProtKB-ARBA"/>
</dbReference>
<reference evidence="2" key="1">
    <citation type="submission" date="2020-09" db="EMBL/GenBank/DDBJ databases">
        <authorList>
            <person name="Kim M.K."/>
        </authorList>
    </citation>
    <scope>NUCLEOTIDE SEQUENCE</scope>
    <source>
        <strain evidence="2">BT702</strain>
    </source>
</reference>
<dbReference type="InterPro" id="IPR013783">
    <property type="entry name" value="Ig-like_fold"/>
</dbReference>
<dbReference type="Gene3D" id="2.60.40.10">
    <property type="entry name" value="Immunoglobulins"/>
    <property type="match status" value="1"/>
</dbReference>
<dbReference type="AlphaFoldDB" id="A0A926Y1D6"/>
<accession>A0A926Y1D6</accession>
<feature type="domain" description="SGNH hydrolase-type esterase" evidence="1">
    <location>
        <begin position="153"/>
        <end position="335"/>
    </location>
</feature>
<keyword evidence="3" id="KW-1185">Reference proteome</keyword>
<dbReference type="SUPFAM" id="SSF52266">
    <property type="entry name" value="SGNH hydrolase"/>
    <property type="match status" value="1"/>
</dbReference>
<gene>
    <name evidence="2" type="ORF">IC229_05150</name>
</gene>
<dbReference type="Proteomes" id="UP000598820">
    <property type="component" value="Unassembled WGS sequence"/>
</dbReference>
<keyword evidence="2" id="KW-0378">Hydrolase</keyword>
<dbReference type="InterPro" id="IPR013830">
    <property type="entry name" value="SGNH_hydro"/>
</dbReference>
<dbReference type="Gene3D" id="3.40.50.1110">
    <property type="entry name" value="SGNH hydrolase"/>
    <property type="match status" value="1"/>
</dbReference>
<name>A0A926Y1D6_9BACT</name>